<dbReference type="Pfam" id="PF01728">
    <property type="entry name" value="FtsJ"/>
    <property type="match status" value="1"/>
</dbReference>
<dbReference type="GO" id="GO:0005634">
    <property type="term" value="C:nucleus"/>
    <property type="evidence" value="ECO:0007669"/>
    <property type="project" value="TreeGrafter"/>
</dbReference>
<evidence type="ECO:0000313" key="10">
    <source>
        <dbReference type="EMBL" id="CEM29694.1"/>
    </source>
</evidence>
<dbReference type="PROSITE" id="PS51614">
    <property type="entry name" value="SAM_MT_ADRIFT"/>
    <property type="match status" value="1"/>
</dbReference>
<accession>A0A0G4GIJ3</accession>
<dbReference type="PROSITE" id="PS50174">
    <property type="entry name" value="G_PATCH"/>
    <property type="match status" value="1"/>
</dbReference>
<evidence type="ECO:0000256" key="2">
    <source>
        <dbReference type="ARBA" id="ARBA00021134"/>
    </source>
</evidence>
<dbReference type="InterPro" id="IPR000467">
    <property type="entry name" value="G_patch_dom"/>
</dbReference>
<feature type="region of interest" description="Disordered" evidence="7">
    <location>
        <begin position="1207"/>
        <end position="1377"/>
    </location>
</feature>
<name>A0A0G4GIJ3_9ALVE</name>
<evidence type="ECO:0000256" key="5">
    <source>
        <dbReference type="ARBA" id="ARBA00022691"/>
    </source>
</evidence>
<feature type="compositionally biased region" description="Acidic residues" evidence="7">
    <location>
        <begin position="1223"/>
        <end position="1234"/>
    </location>
</feature>
<dbReference type="SMART" id="SM00443">
    <property type="entry name" value="G_patch"/>
    <property type="match status" value="1"/>
</dbReference>
<reference evidence="10" key="1">
    <citation type="submission" date="2014-11" db="EMBL/GenBank/DDBJ databases">
        <authorList>
            <person name="Otto D Thomas"/>
            <person name="Naeem Raeece"/>
        </authorList>
    </citation>
    <scope>NUCLEOTIDE SEQUENCE</scope>
</reference>
<proteinExistence type="predicted"/>
<keyword evidence="3" id="KW-0489">Methyltransferase</keyword>
<dbReference type="GO" id="GO:0005737">
    <property type="term" value="C:cytoplasm"/>
    <property type="evidence" value="ECO:0007669"/>
    <property type="project" value="TreeGrafter"/>
</dbReference>
<dbReference type="PANTHER" id="PTHR16121">
    <property type="entry name" value="CAP-SPECIFIC MRNA (NUCLEOSIDE-2'-O-)-METHYLTRANSFERASE 1-RELATED"/>
    <property type="match status" value="1"/>
</dbReference>
<feature type="compositionally biased region" description="Acidic residues" evidence="7">
    <location>
        <begin position="635"/>
        <end position="645"/>
    </location>
</feature>
<dbReference type="GO" id="GO:0032259">
    <property type="term" value="P:methylation"/>
    <property type="evidence" value="ECO:0007669"/>
    <property type="project" value="UniProtKB-KW"/>
</dbReference>
<organism evidence="10">
    <name type="scientific">Chromera velia CCMP2878</name>
    <dbReference type="NCBI Taxonomy" id="1169474"/>
    <lineage>
        <taxon>Eukaryota</taxon>
        <taxon>Sar</taxon>
        <taxon>Alveolata</taxon>
        <taxon>Colpodellida</taxon>
        <taxon>Chromeraceae</taxon>
        <taxon>Chromera</taxon>
    </lineage>
</organism>
<dbReference type="EC" id="2.1.1.296" evidence="1"/>
<dbReference type="EMBL" id="CDMZ01001248">
    <property type="protein sequence ID" value="CEM29694.1"/>
    <property type="molecule type" value="Genomic_DNA"/>
</dbReference>
<evidence type="ECO:0000256" key="7">
    <source>
        <dbReference type="SAM" id="MobiDB-lite"/>
    </source>
</evidence>
<feature type="domain" description="Adrift-type SAM-dependent 2'-O-MTase" evidence="9">
    <location>
        <begin position="126"/>
        <end position="349"/>
    </location>
</feature>
<feature type="compositionally biased region" description="Basic and acidic residues" evidence="7">
    <location>
        <begin position="1235"/>
        <end position="1264"/>
    </location>
</feature>
<feature type="compositionally biased region" description="Acidic residues" evidence="7">
    <location>
        <begin position="1358"/>
        <end position="1377"/>
    </location>
</feature>
<evidence type="ECO:0000256" key="1">
    <source>
        <dbReference type="ARBA" id="ARBA00012770"/>
    </source>
</evidence>
<dbReference type="Gene3D" id="3.40.50.12760">
    <property type="match status" value="2"/>
</dbReference>
<sequence length="1377" mass="153895">MTDFDKEIVEKIKVFENCRIDDFLKSKYSSESCPLQECKLKGYSWCIHTAVEDLGKPSSAYEIPEVQDAKRTLNTTRTQLDTVDIEQWKRFTNKTNDTGFAVEEIRKKLKADSRREHESPDGLEPEMITGAWIKMMELYTSSKVIRHEDAEALQARGGTYRTCHLCECPGGFICATNHYLKTYYPNLKWFWRAVSLNPYNEANNLNAMIDDDAFYRQTPEHWWRGADDTGNVMSKENWKHCFSETLGRRMDPGNLFHIVTADGSIDSQHDANDQENITAGLHFCEFFWAITLLRPGGSFVQKAFTLFEHHSASLLFLFNLLFEKVAISKPKLSKAGNGETYIIGLRFKGLRSLLMSKLKEFVRMDTDHSVPIVPESWTKGVKRFHDQHVEFANYFASMQESAINANWTKWVNSNGMVGQADNKLYMMNKHSAAKVVIDKIDLQHLKVDQRILKIDRVGGAEMLYGGKNNSTRQGRRKKVQGIQSDRADFKEAYDALQRLRRERDGDPQFLWLSYEGTSPPPKALKGMAQRGPKAIQNGGATSYSMRALENGGGGHAALPSVKLEEEEMQAGGSSSSSSAPKRRRSSDGGEEEGETGLPRAVKSLKAEENGDEQMERENENGKAENGGAAGGGEHDGEEGEKDEELPMFGGMGGWGPASSARAELIGLAAGKGTKADDGTRLRGFGKDMLKKMGWEEGKGLGAQEQGISTALDPKEHGRRGLGYHQARVHGKNLKLMEMVNQNDPIALFLMKELYKAFEPTRKPEDWMPVRDSWWYRAIPPKPSELQYSKFIEDEIDEPQNPQTSARERPPIIEDLLRLRTELPQSVPIRFESDFIHMQPCGRGATAKDTPFGVSADLAFFLKAWLIVDKHNPSKSQTVGNMYKSFMEVNTGSNLPVATLFTRHGVSGYAVLDPAVSGEHREAAEARAKALSDDRKSEGRVKGLKFLHLSHPPSSSEKGVTSDRKYGPLVDLLERQWKVRADPKAGGGSSTGSAKNGVDFFFADTTLSEELEGGGAPAGVFREYAYLEVKSQGRLRLLSSLILGLNSVNTRGVCLFRMGSALTRFTAGLILVLSMVFKKVLFYRPVSTPHWTGLRYLVCQGVEEKHRTMARPFFQKLYNAVCEALLDRDKDGRTFIPESVPCWMYTNKVFISWLREVNALLGNRERDDLAERLRLHEEKEAGALLSGEEREEKIVELLGKEGVWETLLPPSYLPDGEAEHAGEFSDDEDDDEEGGETGRQKLKDEDTGGVKRELSGPRFEVKVKEEDEGAYGENSPPGSPMAARDVDDDEDDDDDGETARGKVKVDEGEDEEMRLPDDIHADVDDDDADDYNPYATEGTNHMRDVDDEDGEGEKGATDGDADAGAEEEEDGIDMTDIF</sequence>
<feature type="compositionally biased region" description="Basic and acidic residues" evidence="7">
    <location>
        <begin position="1296"/>
        <end position="1305"/>
    </location>
</feature>
<feature type="compositionally biased region" description="Basic and acidic residues" evidence="7">
    <location>
        <begin position="1312"/>
        <end position="1321"/>
    </location>
</feature>
<dbReference type="InterPro" id="IPR029063">
    <property type="entry name" value="SAM-dependent_MTases_sf"/>
</dbReference>
<dbReference type="SUPFAM" id="SSF53335">
    <property type="entry name" value="S-adenosyl-L-methionine-dependent methyltransferases"/>
    <property type="match status" value="1"/>
</dbReference>
<feature type="compositionally biased region" description="Acidic residues" evidence="7">
    <location>
        <begin position="1285"/>
        <end position="1295"/>
    </location>
</feature>
<dbReference type="InterPro" id="IPR002877">
    <property type="entry name" value="RNA_MeTrfase_FtsJ_dom"/>
</dbReference>
<evidence type="ECO:0000256" key="4">
    <source>
        <dbReference type="ARBA" id="ARBA00022679"/>
    </source>
</evidence>
<gene>
    <name evidence="10" type="ORF">Cvel_4770</name>
</gene>
<dbReference type="GO" id="GO:0003676">
    <property type="term" value="F:nucleic acid binding"/>
    <property type="evidence" value="ECO:0007669"/>
    <property type="project" value="InterPro"/>
</dbReference>
<dbReference type="Pfam" id="PF01585">
    <property type="entry name" value="G-patch"/>
    <property type="match status" value="1"/>
</dbReference>
<feature type="domain" description="G-patch" evidence="8">
    <location>
        <begin position="681"/>
        <end position="728"/>
    </location>
</feature>
<evidence type="ECO:0000256" key="6">
    <source>
        <dbReference type="ARBA" id="ARBA00049477"/>
    </source>
</evidence>
<feature type="compositionally biased region" description="Basic and acidic residues" evidence="7">
    <location>
        <begin position="604"/>
        <end position="622"/>
    </location>
</feature>
<dbReference type="GO" id="GO:0004483">
    <property type="term" value="F:methyltransferase cap1 activity"/>
    <property type="evidence" value="ECO:0007669"/>
    <property type="project" value="UniProtKB-ARBA"/>
</dbReference>
<dbReference type="VEuPathDB" id="CryptoDB:Cvel_4770"/>
<keyword evidence="5" id="KW-0949">S-adenosyl-L-methionine</keyword>
<dbReference type="GO" id="GO:0120550">
    <property type="term" value="F:methyltransferase cap2 activity"/>
    <property type="evidence" value="ECO:0007669"/>
    <property type="project" value="UniProtKB-EC"/>
</dbReference>
<evidence type="ECO:0000259" key="9">
    <source>
        <dbReference type="PROSITE" id="PS51614"/>
    </source>
</evidence>
<dbReference type="GO" id="GO:0006370">
    <property type="term" value="P:7-methylguanosine mRNA capping"/>
    <property type="evidence" value="ECO:0007669"/>
    <property type="project" value="TreeGrafter"/>
</dbReference>
<dbReference type="InterPro" id="IPR050851">
    <property type="entry name" value="mRNA_Cap_2O-Ribose_MeTrfase"/>
</dbReference>
<evidence type="ECO:0000259" key="8">
    <source>
        <dbReference type="PROSITE" id="PS50174"/>
    </source>
</evidence>
<evidence type="ECO:0000256" key="3">
    <source>
        <dbReference type="ARBA" id="ARBA00022603"/>
    </source>
</evidence>
<dbReference type="PANTHER" id="PTHR16121:SF2">
    <property type="entry name" value="CAP-SPECIFIC MRNA (NUCLEOSIDE-2'-O-)-METHYLTRANSFERASE 2"/>
    <property type="match status" value="1"/>
</dbReference>
<keyword evidence="4" id="KW-0808">Transferase</keyword>
<comment type="catalytic activity">
    <reaction evidence="6">
        <text>a 5'-end (N(7)-methyl 5'-triphosphoguanosine)-(2'-O-methyl-ribonucleoside)-(ribonucleotide) in mRNA + S-adenosyl-L-methionine = a 5'-end (N(7)-methyl 5'-triphosphoguanosine)-(2'-O-methyl-ribonucleoside)-(2'-O-methyl-ribonucleotide) in mRNA + S-adenosyl-L-homocysteine + H(+)</text>
        <dbReference type="Rhea" id="RHEA:67024"/>
        <dbReference type="Rhea" id="RHEA-COMP:17169"/>
        <dbReference type="Rhea" id="RHEA-COMP:17170"/>
        <dbReference type="ChEBI" id="CHEBI:15378"/>
        <dbReference type="ChEBI" id="CHEBI:57856"/>
        <dbReference type="ChEBI" id="CHEBI:59789"/>
        <dbReference type="ChEBI" id="CHEBI:167612"/>
        <dbReference type="ChEBI" id="CHEBI:167614"/>
        <dbReference type="EC" id="2.1.1.296"/>
    </reaction>
</comment>
<dbReference type="InterPro" id="IPR025807">
    <property type="entry name" value="Adrift-typ_MeTrfase"/>
</dbReference>
<protein>
    <recommendedName>
        <fullName evidence="2">Cap-specific mRNA (nucleoside-2'-O-)-methyltransferase 2</fullName>
        <ecNumber evidence="1">2.1.1.296</ecNumber>
    </recommendedName>
</protein>
<feature type="region of interest" description="Disordered" evidence="7">
    <location>
        <begin position="565"/>
        <end position="645"/>
    </location>
</feature>